<evidence type="ECO:0000256" key="1">
    <source>
        <dbReference type="ARBA" id="ARBA00010718"/>
    </source>
</evidence>
<dbReference type="PANTHER" id="PTHR18952:SF265">
    <property type="entry name" value="CARBONIC ANHYDRASE"/>
    <property type="match status" value="1"/>
</dbReference>
<dbReference type="Gene3D" id="3.10.200.10">
    <property type="entry name" value="Alpha carbonic anhydrase"/>
    <property type="match status" value="1"/>
</dbReference>
<dbReference type="PANTHER" id="PTHR18952">
    <property type="entry name" value="CARBONIC ANHYDRASE"/>
    <property type="match status" value="1"/>
</dbReference>
<dbReference type="SUPFAM" id="SSF51069">
    <property type="entry name" value="Carbonic anhydrase"/>
    <property type="match status" value="1"/>
</dbReference>
<dbReference type="EMBL" id="CAXIEN010000869">
    <property type="protein sequence ID" value="CAL1301834.1"/>
    <property type="molecule type" value="Genomic_DNA"/>
</dbReference>
<dbReference type="SMART" id="SM01057">
    <property type="entry name" value="Carb_anhydrase"/>
    <property type="match status" value="1"/>
</dbReference>
<dbReference type="AlphaFoldDB" id="A0AAV2C2G7"/>
<dbReference type="PROSITE" id="PS51144">
    <property type="entry name" value="ALPHA_CA_2"/>
    <property type="match status" value="1"/>
</dbReference>
<protein>
    <recommendedName>
        <fullName evidence="2">carbonic anhydrase</fullName>
        <ecNumber evidence="2">4.2.1.1</ecNumber>
    </recommendedName>
</protein>
<gene>
    <name evidence="8" type="ORF">LARSCL_LOCUS22725</name>
</gene>
<dbReference type="GO" id="GO:0008270">
    <property type="term" value="F:zinc ion binding"/>
    <property type="evidence" value="ECO:0007669"/>
    <property type="project" value="InterPro"/>
</dbReference>
<comment type="catalytic activity">
    <reaction evidence="6">
        <text>hydrogencarbonate + H(+) = CO2 + H2O</text>
        <dbReference type="Rhea" id="RHEA:10748"/>
        <dbReference type="ChEBI" id="CHEBI:15377"/>
        <dbReference type="ChEBI" id="CHEBI:15378"/>
        <dbReference type="ChEBI" id="CHEBI:16526"/>
        <dbReference type="ChEBI" id="CHEBI:17544"/>
        <dbReference type="EC" id="4.2.1.1"/>
    </reaction>
</comment>
<evidence type="ECO:0000313" key="8">
    <source>
        <dbReference type="EMBL" id="CAL1301834.1"/>
    </source>
</evidence>
<comment type="similarity">
    <text evidence="1">Belongs to the alpha-carbonic anhydrase family.</text>
</comment>
<accession>A0AAV2C2G7</accession>
<keyword evidence="3" id="KW-0479">Metal-binding</keyword>
<dbReference type="EC" id="4.2.1.1" evidence="2"/>
<evidence type="ECO:0000313" key="9">
    <source>
        <dbReference type="Proteomes" id="UP001497382"/>
    </source>
</evidence>
<reference evidence="8 9" key="1">
    <citation type="submission" date="2024-04" db="EMBL/GenBank/DDBJ databases">
        <authorList>
            <person name="Rising A."/>
            <person name="Reimegard J."/>
            <person name="Sonavane S."/>
            <person name="Akerstrom W."/>
            <person name="Nylinder S."/>
            <person name="Hedman E."/>
            <person name="Kallberg Y."/>
        </authorList>
    </citation>
    <scope>NUCLEOTIDE SEQUENCE [LARGE SCALE GENOMIC DNA]</scope>
</reference>
<keyword evidence="4" id="KW-0862">Zinc</keyword>
<evidence type="ECO:0000259" key="7">
    <source>
        <dbReference type="PROSITE" id="PS51144"/>
    </source>
</evidence>
<evidence type="ECO:0000256" key="2">
    <source>
        <dbReference type="ARBA" id="ARBA00012925"/>
    </source>
</evidence>
<keyword evidence="9" id="KW-1185">Reference proteome</keyword>
<dbReference type="InterPro" id="IPR001148">
    <property type="entry name" value="CA_dom"/>
</dbReference>
<feature type="domain" description="Alpha-carbonic anhydrase" evidence="7">
    <location>
        <begin position="11"/>
        <end position="264"/>
    </location>
</feature>
<comment type="caution">
    <text evidence="8">The sequence shown here is derived from an EMBL/GenBank/DDBJ whole genome shotgun (WGS) entry which is preliminary data.</text>
</comment>
<sequence>MEHSCEADNKYPWSYHGTDNGPSNWGKSYPACEKEFQSPMELKNELADDSIFKAIEFEGFDQPVTKATVQNMGWTVMITLGDDVQRAMKWMNRTFDLRNIHFHFGTESDPGAENVINGVRHTMEIQYYVYQKELDVKVILSTFMDVDDDNYSALDPITEVLSEVMYRNDSTELKSDLYLSNLLPKISSVEDYYFLYDGFKAIPPCVPVYLWVIYKDVGKVGKDQLDTFNALYSVEKDDASDDCLMGPNYRPLQKRDNRIMFTAPYYS</sequence>
<dbReference type="InterPro" id="IPR036398">
    <property type="entry name" value="CA_dom_sf"/>
</dbReference>
<proteinExistence type="inferred from homology"/>
<dbReference type="InterPro" id="IPR023561">
    <property type="entry name" value="Carbonic_anhydrase_a-class"/>
</dbReference>
<evidence type="ECO:0000256" key="5">
    <source>
        <dbReference type="ARBA" id="ARBA00023239"/>
    </source>
</evidence>
<dbReference type="Pfam" id="PF00194">
    <property type="entry name" value="Carb_anhydrase"/>
    <property type="match status" value="1"/>
</dbReference>
<dbReference type="GO" id="GO:0004089">
    <property type="term" value="F:carbonate dehydratase activity"/>
    <property type="evidence" value="ECO:0007669"/>
    <property type="project" value="UniProtKB-EC"/>
</dbReference>
<evidence type="ECO:0000256" key="4">
    <source>
        <dbReference type="ARBA" id="ARBA00022833"/>
    </source>
</evidence>
<dbReference type="Proteomes" id="UP001497382">
    <property type="component" value="Unassembled WGS sequence"/>
</dbReference>
<name>A0AAV2C2G7_9ARAC</name>
<evidence type="ECO:0000256" key="3">
    <source>
        <dbReference type="ARBA" id="ARBA00022723"/>
    </source>
</evidence>
<organism evidence="8 9">
    <name type="scientific">Larinioides sclopetarius</name>
    <dbReference type="NCBI Taxonomy" id="280406"/>
    <lineage>
        <taxon>Eukaryota</taxon>
        <taxon>Metazoa</taxon>
        <taxon>Ecdysozoa</taxon>
        <taxon>Arthropoda</taxon>
        <taxon>Chelicerata</taxon>
        <taxon>Arachnida</taxon>
        <taxon>Araneae</taxon>
        <taxon>Araneomorphae</taxon>
        <taxon>Entelegynae</taxon>
        <taxon>Araneoidea</taxon>
        <taxon>Araneidae</taxon>
        <taxon>Larinioides</taxon>
    </lineage>
</organism>
<evidence type="ECO:0000256" key="6">
    <source>
        <dbReference type="ARBA" id="ARBA00048348"/>
    </source>
</evidence>
<keyword evidence="5" id="KW-0456">Lyase</keyword>